<dbReference type="Gene3D" id="3.30.420.10">
    <property type="entry name" value="Ribonuclease H-like superfamily/Ribonuclease H"/>
    <property type="match status" value="1"/>
</dbReference>
<accession>A0ABQ9I277</accession>
<protein>
    <submittedName>
        <fullName evidence="2">Uncharacterized protein</fullName>
    </submittedName>
</protein>
<evidence type="ECO:0000256" key="1">
    <source>
        <dbReference type="SAM" id="MobiDB-lite"/>
    </source>
</evidence>
<dbReference type="EMBL" id="JARBHB010000003">
    <property type="protein sequence ID" value="KAJ8890380.1"/>
    <property type="molecule type" value="Genomic_DNA"/>
</dbReference>
<feature type="region of interest" description="Disordered" evidence="1">
    <location>
        <begin position="198"/>
        <end position="249"/>
    </location>
</feature>
<dbReference type="InterPro" id="IPR036397">
    <property type="entry name" value="RNaseH_sf"/>
</dbReference>
<organism evidence="2 3">
    <name type="scientific">Dryococelus australis</name>
    <dbReference type="NCBI Taxonomy" id="614101"/>
    <lineage>
        <taxon>Eukaryota</taxon>
        <taxon>Metazoa</taxon>
        <taxon>Ecdysozoa</taxon>
        <taxon>Arthropoda</taxon>
        <taxon>Hexapoda</taxon>
        <taxon>Insecta</taxon>
        <taxon>Pterygota</taxon>
        <taxon>Neoptera</taxon>
        <taxon>Polyneoptera</taxon>
        <taxon>Phasmatodea</taxon>
        <taxon>Verophasmatodea</taxon>
        <taxon>Anareolatae</taxon>
        <taxon>Phasmatidae</taxon>
        <taxon>Eurycanthinae</taxon>
        <taxon>Dryococelus</taxon>
    </lineage>
</organism>
<gene>
    <name evidence="2" type="ORF">PR048_009888</name>
</gene>
<feature type="region of interest" description="Disordered" evidence="1">
    <location>
        <begin position="675"/>
        <end position="694"/>
    </location>
</feature>
<evidence type="ECO:0000313" key="3">
    <source>
        <dbReference type="Proteomes" id="UP001159363"/>
    </source>
</evidence>
<reference evidence="2 3" key="1">
    <citation type="submission" date="2023-02" db="EMBL/GenBank/DDBJ databases">
        <title>LHISI_Scaffold_Assembly.</title>
        <authorList>
            <person name="Stuart O.P."/>
            <person name="Cleave R."/>
            <person name="Magrath M.J.L."/>
            <person name="Mikheyev A.S."/>
        </authorList>
    </citation>
    <scope>NUCLEOTIDE SEQUENCE [LARGE SCALE GENOMIC DNA]</scope>
    <source>
        <strain evidence="2">Daus_M_001</strain>
        <tissue evidence="2">Leg muscle</tissue>
    </source>
</reference>
<keyword evidence="3" id="KW-1185">Reference proteome</keyword>
<proteinExistence type="predicted"/>
<dbReference type="Proteomes" id="UP001159363">
    <property type="component" value="Chromosome 3"/>
</dbReference>
<feature type="compositionally biased region" description="Polar residues" evidence="1">
    <location>
        <begin position="678"/>
        <end position="693"/>
    </location>
</feature>
<comment type="caution">
    <text evidence="2">The sequence shown here is derived from an EMBL/GenBank/DDBJ whole genome shotgun (WGS) entry which is preliminary data.</text>
</comment>
<name>A0ABQ9I277_9NEOP</name>
<evidence type="ECO:0000313" key="2">
    <source>
        <dbReference type="EMBL" id="KAJ8890380.1"/>
    </source>
</evidence>
<sequence length="894" mass="97572">MKITGGENKAVPPLIGNVQGGSMVVMYQTITEGEESTMNVAFVGRQYTLNYWTSAIMVDNMNQVPAFSDAPQVTVKVEPTENVDQPSVQTSVNGTSIKTHACLPPRRTKPGYIPGWVTGFSQVGIVLDDAVGRRFSQGAPISPTPSFQHHSILTLITLIGSQDLDARSETTKSIAEPTSATFSDSIKQEVEEKLVRTLEPQAGTENSENETKPNVAFSGEKVGDDNNTGKKVASEVSKGSADVPQHPAAPANIISQTFKQESDESSINNSSEVTADNRKATDNITKESSLLTSTLINGEQVSQNSSVEQLSPDMLVAKESQLSTNLITHFTKIESGMWLLVKQLVTALCKGASLVVLADPCQVAEYHIQVAAWTPMLLFQYLWGLRAFHPGEPGSIPGEVAPGFSYVGIVLDDTPCWQVFSEISCFYCLFIPALLHTYLTSPSSVLKISMLRATQISLLLSTLQRYKTGGEDDHEDSIDENEHEDDGEQIAKRIAKDWCGLPITVLIAVVIAVLIDGKILRALVPDVDVLNSAISLYSLAIPDTWGYGIRSHKLHISIALVFIQGEIMCASCLRDDVNPVFRPYLDKLQEPIFQHDICPNVDRATQYALHSASILLWPTISSDIGPIEHMWNTMGWHVTSSPAPAMTITQLLQEVLQAWDIVPQRHIQHLCDTDKTSTTKAVESSSEQPSGSAEVSMRDFLFGPDVDTSNMLGISGTEREELERTPHALVKKIKAVGSQNLLDDSPQNNAVQKTVHINQPKKTSAGKTKMHSCIACGMRICNLFGPSSRASFFIFSFGAIAERLARMPPTKANRVQSPTGSSDFCKWESCRMMLLVGGFPSHLHSGTAPYSLQSPSSALNTSLLTAVQISSLHFFSFVIFFSSLHQVPLHLPSF</sequence>